<dbReference type="PANTHER" id="PTHR21208">
    <property type="entry name" value="ADP-DEPENDENT GLUCOKINASE"/>
    <property type="match status" value="1"/>
</dbReference>
<evidence type="ECO:0000256" key="1">
    <source>
        <dbReference type="ARBA" id="ARBA00022679"/>
    </source>
</evidence>
<dbReference type="InterPro" id="IPR007666">
    <property type="entry name" value="ADP_PFK/GK"/>
</dbReference>
<dbReference type="Gene3D" id="3.40.1190.20">
    <property type="match status" value="1"/>
</dbReference>
<dbReference type="GO" id="GO:0006096">
    <property type="term" value="P:glycolytic process"/>
    <property type="evidence" value="ECO:0007669"/>
    <property type="project" value="UniProtKB-KW"/>
</dbReference>
<keyword evidence="1" id="KW-0808">Transferase</keyword>
<dbReference type="EMBL" id="BEYU01000181">
    <property type="protein sequence ID" value="GBG34129.1"/>
    <property type="molecule type" value="Genomic_DNA"/>
</dbReference>
<organism evidence="8 9">
    <name type="scientific">Hondaea fermentalgiana</name>
    <dbReference type="NCBI Taxonomy" id="2315210"/>
    <lineage>
        <taxon>Eukaryota</taxon>
        <taxon>Sar</taxon>
        <taxon>Stramenopiles</taxon>
        <taxon>Bigyra</taxon>
        <taxon>Labyrinthulomycetes</taxon>
        <taxon>Thraustochytrida</taxon>
        <taxon>Thraustochytriidae</taxon>
        <taxon>Hondaea</taxon>
    </lineage>
</organism>
<dbReference type="Pfam" id="PF04587">
    <property type="entry name" value="ADP_PFK_GK"/>
    <property type="match status" value="1"/>
</dbReference>
<dbReference type="PROSITE" id="PS51255">
    <property type="entry name" value="ADPK"/>
    <property type="match status" value="1"/>
</dbReference>
<feature type="signal peptide" evidence="7">
    <location>
        <begin position="1"/>
        <end position="21"/>
    </location>
</feature>
<keyword evidence="7" id="KW-0732">Signal</keyword>
<dbReference type="GO" id="GO:0046872">
    <property type="term" value="F:metal ion binding"/>
    <property type="evidence" value="ECO:0007669"/>
    <property type="project" value="UniProtKB-KW"/>
</dbReference>
<dbReference type="GO" id="GO:0043843">
    <property type="term" value="F:ADP-specific glucokinase activity"/>
    <property type="evidence" value="ECO:0007669"/>
    <property type="project" value="TreeGrafter"/>
</dbReference>
<evidence type="ECO:0000256" key="2">
    <source>
        <dbReference type="ARBA" id="ARBA00022723"/>
    </source>
</evidence>
<dbReference type="Gene3D" id="3.30.1110.20">
    <property type="match status" value="1"/>
</dbReference>
<dbReference type="GO" id="GO:0006006">
    <property type="term" value="P:glucose metabolic process"/>
    <property type="evidence" value="ECO:0007669"/>
    <property type="project" value="TreeGrafter"/>
</dbReference>
<dbReference type="InParanoid" id="A0A2R5GUY4"/>
<evidence type="ECO:0000313" key="8">
    <source>
        <dbReference type="EMBL" id="GBG34129.1"/>
    </source>
</evidence>
<evidence type="ECO:0000313" key="9">
    <source>
        <dbReference type="Proteomes" id="UP000241890"/>
    </source>
</evidence>
<protein>
    <submittedName>
        <fullName evidence="8">ADP-dependent glucokinase</fullName>
    </submittedName>
</protein>
<evidence type="ECO:0000256" key="6">
    <source>
        <dbReference type="SAM" id="MobiDB-lite"/>
    </source>
</evidence>
<dbReference type="SUPFAM" id="SSF53613">
    <property type="entry name" value="Ribokinase-like"/>
    <property type="match status" value="1"/>
</dbReference>
<sequence>MDLVLPAFVALWALLWALLEAREPGAPIIHAVQEVHQPDKHVSDAAVALDPAQVSSESASQHRRDIVHNDDDDDSKSDDSNHNSSGSDDNIRLALLKNLRKTRDQVKPRSADGKIAIGFNVCVDAVVDALELLQKSGVEPVQGKLPQSVTSLDDVGEIFTHLFERAAGGERFVEDDETFASLEDGLAQCDSRRLLLGGNAAIMAVVFARDWNFKHISLGGPIGPFAEPLLPAQVATFSLDEGEDVLGVKTKADEVHIIMEYKKGSKWAGSAARRANRFIVSRDLSNAVIAALEPLMEHVRDAPDGPFDLLIAAGLHMLDAMEADVQRKRVGEIAESFRSLPAETLIHFELAAVGKPILLEELGTRILPEVDSLGLNEQEIGALYVALGLDGVNLDAVTGLVPDVEAVTKIITDILAGAERLGRIHFHCFGYHVLALKKASIDRWPHATSSVAAGSVKASERACASANLGAQDVTLQLHGPIRFAGSQREYRVTPESPVIEHETETLYFALAPVLTCNEPVQTVGLGDSISASALAYQI</sequence>
<dbReference type="Proteomes" id="UP000241890">
    <property type="component" value="Unassembled WGS sequence"/>
</dbReference>
<dbReference type="InterPro" id="IPR029056">
    <property type="entry name" value="Ribokinase-like"/>
</dbReference>
<feature type="compositionally biased region" description="Basic and acidic residues" evidence="6">
    <location>
        <begin position="60"/>
        <end position="69"/>
    </location>
</feature>
<feature type="region of interest" description="Disordered" evidence="6">
    <location>
        <begin position="51"/>
        <end position="89"/>
    </location>
</feature>
<reference evidence="8 9" key="1">
    <citation type="submission" date="2017-12" db="EMBL/GenBank/DDBJ databases">
        <title>Sequencing, de novo assembly and annotation of complete genome of a new Thraustochytrid species, strain FCC1311.</title>
        <authorList>
            <person name="Sedici K."/>
            <person name="Godart F."/>
            <person name="Aiese Cigliano R."/>
            <person name="Sanseverino W."/>
            <person name="Barakat M."/>
            <person name="Ortet P."/>
            <person name="Marechal E."/>
            <person name="Cagnac O."/>
            <person name="Amato A."/>
        </authorList>
    </citation>
    <scope>NUCLEOTIDE SEQUENCE [LARGE SCALE GENOMIC DNA]</scope>
</reference>
<keyword evidence="3 8" id="KW-0418">Kinase</keyword>
<feature type="chain" id="PRO_5015330326" evidence="7">
    <location>
        <begin position="22"/>
        <end position="538"/>
    </location>
</feature>
<accession>A0A2R5GUY4</accession>
<keyword evidence="4" id="KW-0460">Magnesium</keyword>
<evidence type="ECO:0000256" key="3">
    <source>
        <dbReference type="ARBA" id="ARBA00022777"/>
    </source>
</evidence>
<evidence type="ECO:0000256" key="7">
    <source>
        <dbReference type="SAM" id="SignalP"/>
    </source>
</evidence>
<name>A0A2R5GUY4_9STRA</name>
<gene>
    <name evidence="8" type="ORF">FCC1311_103532</name>
</gene>
<comment type="caution">
    <text evidence="8">The sequence shown here is derived from an EMBL/GenBank/DDBJ whole genome shotgun (WGS) entry which is preliminary data.</text>
</comment>
<evidence type="ECO:0000256" key="5">
    <source>
        <dbReference type="ARBA" id="ARBA00023152"/>
    </source>
</evidence>
<dbReference type="OrthoDB" id="5847021at2759"/>
<keyword evidence="9" id="KW-1185">Reference proteome</keyword>
<dbReference type="AlphaFoldDB" id="A0A2R5GUY4"/>
<proteinExistence type="predicted"/>
<keyword evidence="5" id="KW-0324">Glycolysis</keyword>
<dbReference type="GO" id="GO:0005783">
    <property type="term" value="C:endoplasmic reticulum"/>
    <property type="evidence" value="ECO:0007669"/>
    <property type="project" value="TreeGrafter"/>
</dbReference>
<keyword evidence="2" id="KW-0479">Metal-binding</keyword>
<evidence type="ECO:0000256" key="4">
    <source>
        <dbReference type="ARBA" id="ARBA00022842"/>
    </source>
</evidence>
<dbReference type="PANTHER" id="PTHR21208:SF0">
    <property type="entry name" value="ADP-DEPENDENT GLUCOKINASE"/>
    <property type="match status" value="1"/>
</dbReference>